<dbReference type="RefSeq" id="WP_279248646.1">
    <property type="nucleotide sequence ID" value="NZ_SHNO01000001.1"/>
</dbReference>
<name>A0ABT3T421_9GAMM</name>
<organism evidence="2 3">
    <name type="scientific">Candidatus Marimicrobium litorale</name>
    <dbReference type="NCBI Taxonomy" id="2518991"/>
    <lineage>
        <taxon>Bacteria</taxon>
        <taxon>Pseudomonadati</taxon>
        <taxon>Pseudomonadota</taxon>
        <taxon>Gammaproteobacteria</taxon>
        <taxon>Cellvibrionales</taxon>
        <taxon>Halieaceae</taxon>
        <taxon>Marimicrobium</taxon>
    </lineage>
</organism>
<reference evidence="2" key="1">
    <citation type="submission" date="2019-02" db="EMBL/GenBank/DDBJ databases">
        <authorList>
            <person name="Li S.-H."/>
        </authorList>
    </citation>
    <scope>NUCLEOTIDE SEQUENCE</scope>
    <source>
        <strain evidence="2">IMCC11814</strain>
    </source>
</reference>
<proteinExistence type="predicted"/>
<accession>A0ABT3T421</accession>
<keyword evidence="1" id="KW-0175">Coiled coil</keyword>
<dbReference type="EMBL" id="SHNO01000001">
    <property type="protein sequence ID" value="MCX2976905.1"/>
    <property type="molecule type" value="Genomic_DNA"/>
</dbReference>
<evidence type="ECO:0000256" key="1">
    <source>
        <dbReference type="SAM" id="Coils"/>
    </source>
</evidence>
<protein>
    <recommendedName>
        <fullName evidence="4">Coiled coil domain-containing protein</fullName>
    </recommendedName>
</protein>
<keyword evidence="3" id="KW-1185">Reference proteome</keyword>
<dbReference type="Proteomes" id="UP001143304">
    <property type="component" value="Unassembled WGS sequence"/>
</dbReference>
<evidence type="ECO:0008006" key="4">
    <source>
        <dbReference type="Google" id="ProtNLM"/>
    </source>
</evidence>
<evidence type="ECO:0000313" key="3">
    <source>
        <dbReference type="Proteomes" id="UP001143304"/>
    </source>
</evidence>
<gene>
    <name evidence="2" type="ORF">EYC82_06020</name>
</gene>
<comment type="caution">
    <text evidence="2">The sequence shown here is derived from an EMBL/GenBank/DDBJ whole genome shotgun (WGS) entry which is preliminary data.</text>
</comment>
<sequence length="88" mass="10277">MHDDLQALWKKIKTQRDELVVQSHLAKSEFKDEWDRLEAKWQSAEKSLNKLETEAKEATDDIGQATKVVMDELSSAYNRIKDRLSDQD</sequence>
<evidence type="ECO:0000313" key="2">
    <source>
        <dbReference type="EMBL" id="MCX2976905.1"/>
    </source>
</evidence>
<feature type="coiled-coil region" evidence="1">
    <location>
        <begin position="34"/>
        <end position="68"/>
    </location>
</feature>